<dbReference type="EMBL" id="JPIT01000007">
    <property type="protein sequence ID" value="KIO47151.1"/>
    <property type="molecule type" value="Genomic_DNA"/>
</dbReference>
<keyword evidence="5" id="KW-1185">Reference proteome</keyword>
<evidence type="ECO:0000313" key="2">
    <source>
        <dbReference type="EMBL" id="KIO44192.1"/>
    </source>
</evidence>
<dbReference type="Proteomes" id="UP000031937">
    <property type="component" value="Unassembled WGS sequence"/>
</dbReference>
<gene>
    <name evidence="2" type="ORF">BA92_12545</name>
    <name evidence="3" type="ORF">IE90_00690</name>
</gene>
<feature type="transmembrane region" description="Helical" evidence="1">
    <location>
        <begin position="148"/>
        <end position="169"/>
    </location>
</feature>
<evidence type="ECO:0008006" key="6">
    <source>
        <dbReference type="Google" id="ProtNLM"/>
    </source>
</evidence>
<evidence type="ECO:0000313" key="4">
    <source>
        <dbReference type="Proteomes" id="UP000031937"/>
    </source>
</evidence>
<proteinExistence type="predicted"/>
<comment type="caution">
    <text evidence="2">The sequence shown here is derived from an EMBL/GenBank/DDBJ whole genome shotgun (WGS) entry which is preliminary data.</text>
</comment>
<keyword evidence="1" id="KW-0812">Transmembrane</keyword>
<evidence type="ECO:0000313" key="5">
    <source>
        <dbReference type="Proteomes" id="UP000031980"/>
    </source>
</evidence>
<evidence type="ECO:0000313" key="3">
    <source>
        <dbReference type="EMBL" id="KIO47151.1"/>
    </source>
</evidence>
<reference evidence="2 5" key="1">
    <citation type="submission" date="2014-07" db="EMBL/GenBank/DDBJ databases">
        <title>Porphyromonadaceae bacterium OUH 308042 = ATCC BAA-2681 = DSM 28342 draft genome.</title>
        <authorList>
            <person name="Sydenham T.V."/>
            <person name="Hasman H."/>
            <person name="Justensen U.S."/>
        </authorList>
    </citation>
    <scope>NUCLEOTIDE SEQUENCE [LARGE SCALE GENOMIC DNA]</scope>
    <source>
        <strain evidence="2 5">OUH 308042</strain>
    </source>
</reference>
<sequence length="1134" mass="130346">MNMNFFNIKRVAHYEAKIVRRNWLFRTFALFSLVGILILQILVQSNIMQWTSWNTIALSSYVPYFNVYLFGIVQAVLVVFFTVIQWDKDRNRVETTCVRSLSNAEYVIGKACGMIQVFMALSLLSLLSGAIINIFFTNAPFNGWMYFFYWIVFLFPSLVFIIGLTFLCTGLVSDKPLLVLELLLYIFITLYYSDDYYQGLFNFLGGGVPVTLSDISGYPDLGGVMLQRLSWLFLGMGFIGYSGVFFKCLPIRTGRVAGLGVSTFIVVLGLICGFSLCMRQYRYVTLRDDYRATYEKYRSNRKLTQCNQVITYRQEEDQLTVKTRLRLKNEYKETVNPVLLYLNPGLRVNRICINGERVDFYRDNQVIVLNEAVEGKGLLDLEVEYSGRIDESICYLQLCDNYVANTWNVGSELFRSGKRYAILEKEYTLLTPECIWYPVSVPPVNPSDVYAVEKNFTKYGLKVVGETDRTVLSQGDRIESNDTLIFRNEHRLSGISLCIGDYKCYQMQVDSVFYELFVVEGHDDFMEHFNRIKDSMTGIIREFRDKIEKKNNRKYPYERFMVVETPVAFAAYFQSERGGGGKVQPEMIFLPERGVGFKNMDLARNKQTYRKITNEEKMENVERSILTQLLNHIFISEYGSFMEKNPLMRLFVPYSYGSYTLSGSPFTLNPLFYNHVNQLYSREYPILDAVLNNLLNGADTVQFDRIDNFEVSSRSHQLAVNYLKSHSLKEALRDPGVTSDVLYQLIKLKSVALRESYLGLTVSYFDFNAFIRQYWEDHKFQKIDFTSFDKEFTERFGISWCRVLPEWYTVKQIPSFVVQDACVEEIAEKGDRSSVDRRYRIHVNVYNESEVEGVVVLTYAKLPEIGSNSKIMSLYTKNVLIEAKKAKEIVIVTEGKPTSVFLNTILSGNIPALIPIEYSGKVTYEANPGVRDIDVSRFFPQEGEWIVDNESGGFSIWQAATGDRTPGWLKPVSFADTYDTYNVMMASGVWSLVTHYGFYGRRVRSGWMKNCGGGASKAKWSVKIEKSGYYEVLVHIPKYVGLQRVKRLPGGFFVPSSISDRELKQNYIVRHDGQETEVSAAIVSLEDWVSLGRFYFSSGEASVVLTDQGSVDDQIIYADAVKWVFNGENEVPER</sequence>
<dbReference type="RefSeq" id="WP_041501996.1">
    <property type="nucleotide sequence ID" value="NZ_JPIT01000007.1"/>
</dbReference>
<keyword evidence="1" id="KW-1133">Transmembrane helix</keyword>
<evidence type="ECO:0000256" key="1">
    <source>
        <dbReference type="SAM" id="Phobius"/>
    </source>
</evidence>
<keyword evidence="1" id="KW-0472">Membrane</keyword>
<feature type="transmembrane region" description="Helical" evidence="1">
    <location>
        <begin position="256"/>
        <end position="276"/>
    </location>
</feature>
<dbReference type="EMBL" id="JPIU01000040">
    <property type="protein sequence ID" value="KIO44192.1"/>
    <property type="molecule type" value="Genomic_DNA"/>
</dbReference>
<name>A0A0C3NDK7_9PORP</name>
<feature type="transmembrane region" description="Helical" evidence="1">
    <location>
        <begin position="229"/>
        <end position="249"/>
    </location>
</feature>
<feature type="transmembrane region" description="Helical" evidence="1">
    <location>
        <begin position="176"/>
        <end position="193"/>
    </location>
</feature>
<feature type="transmembrane region" description="Helical" evidence="1">
    <location>
        <begin position="63"/>
        <end position="84"/>
    </location>
</feature>
<organism evidence="2 5">
    <name type="scientific">Sanguibacteroides justesenii</name>
    <dbReference type="NCBI Taxonomy" id="1547597"/>
    <lineage>
        <taxon>Bacteria</taxon>
        <taxon>Pseudomonadati</taxon>
        <taxon>Bacteroidota</taxon>
        <taxon>Bacteroidia</taxon>
        <taxon>Bacteroidales</taxon>
        <taxon>Porphyromonadaceae</taxon>
        <taxon>Sanguibacteroides</taxon>
    </lineage>
</organism>
<protein>
    <recommendedName>
        <fullName evidence="6">Xanthan lyase</fullName>
    </recommendedName>
</protein>
<reference evidence="3 4" key="2">
    <citation type="submission" date="2014-07" db="EMBL/GenBank/DDBJ databases">
        <title>Porphyromonadaceae bacterium OUH 334697 = ATCC BAA-2682 = DSM 28341 draft genome.</title>
        <authorList>
            <person name="Sydenham T.V."/>
            <person name="Hasman H."/>
            <person name="Justesen U.S."/>
        </authorList>
    </citation>
    <scope>NUCLEOTIDE SEQUENCE [LARGE SCALE GENOMIC DNA]</scope>
    <source>
        <strain evidence="3 4">OUH 334697</strain>
    </source>
</reference>
<dbReference type="Proteomes" id="UP000031980">
    <property type="component" value="Unassembled WGS sequence"/>
</dbReference>
<dbReference type="OrthoDB" id="1108570at2"/>
<dbReference type="AlphaFoldDB" id="A0A0C3NDK7"/>
<feature type="transmembrane region" description="Helical" evidence="1">
    <location>
        <begin position="23"/>
        <end position="43"/>
    </location>
</feature>
<accession>A0A0C3NDK7</accession>
<feature type="transmembrane region" description="Helical" evidence="1">
    <location>
        <begin position="117"/>
        <end position="136"/>
    </location>
</feature>